<sequence>MAIKFLSDIGLTGALSVSSTLTLSGLSSQSSEDTFLTINGSNQVGTREVDVDAFYSSGDTIAIANGSASAPSLTFASDSNTGLFRQAVDSVSFTTNGTETMRISSGNIFIPHYITHLDDGNTFFGFNAADSFTIRTGGTNRVTVANTQMSIGTPVAMTGITAVTATSYAAVVIDGSGNLKKSNVGLGSNAFNSTAIPTDTVSSTDINKYFRRGYTDEEFKLETISTAGWYTIAVNTGSRSAARFSIFEPQSSSHQVVTFYAGHHYGTNESNTLTVLHNTSYGNNGRFSALRIKDGGVYEGAVLQVYVDGNCNATVAIHENVTTAGWTVKDWIPDATDPGGVTNYSSMAQRTNINLDNVSNGGIATTGPIYADGYTTQYKHWNTNTFDFSNLSNNRLVTAASASTLNGEANLTFNGTALAHTGNYVNNASASGQPNIQLTRASGVPSIKSSETNGYVIIDASGTGKVGINWYDDAGCTIGQGGGNLIVGTNTSNTEKLFVNGNCKVNTALGVGIAPNAQSGRIDASNDVVAFSTSDIRLKDNIIPIESSLDKVKKLQGIEFDWVKKEGVHGNEGHDVGVIAQQVEEVLPEVVTTRDSGYKAVKYEKIVPLLIEAIKELSEKLDNCGCSK</sequence>
<protein>
    <recommendedName>
        <fullName evidence="1">Peptidase S74 domain-containing protein</fullName>
    </recommendedName>
</protein>
<reference evidence="2" key="2">
    <citation type="journal article" date="2017" name="Nat. Commun.">
        <title>Single-virus genomics reveals hidden cosmopolitan and abundant viruses.</title>
        <authorList>
            <person name="Martinez-Hernandez F."/>
            <person name="Fornas O."/>
            <person name="Lluesma Gomez M."/>
            <person name="Bolduc B."/>
            <person name="de la Cruz Pena M.J."/>
            <person name="Martinez J.M."/>
            <person name="Anton J."/>
            <person name="Gasol J.M."/>
            <person name="Rosselli R."/>
            <person name="Rodriguez-Valera F."/>
            <person name="Sullivan M.B."/>
            <person name="Acinas S.G."/>
            <person name="Martinez-Garcia M."/>
        </authorList>
    </citation>
    <scope>NUCLEOTIDE SEQUENCE</scope>
</reference>
<accession>A0A218MN42</accession>
<dbReference type="InterPro" id="IPR030392">
    <property type="entry name" value="S74_ICA"/>
</dbReference>
<feature type="domain" description="Peptidase S74" evidence="1">
    <location>
        <begin position="534"/>
        <end position="628"/>
    </location>
</feature>
<organism evidence="2">
    <name type="scientific">uncultured virus</name>
    <dbReference type="NCBI Taxonomy" id="340016"/>
    <lineage>
        <taxon>Viruses</taxon>
        <taxon>environmental samples</taxon>
    </lineage>
</organism>
<name>A0A218MN42_9VIRU</name>
<evidence type="ECO:0000259" key="1">
    <source>
        <dbReference type="PROSITE" id="PS51688"/>
    </source>
</evidence>
<dbReference type="Pfam" id="PF13884">
    <property type="entry name" value="Peptidase_S74"/>
    <property type="match status" value="1"/>
</dbReference>
<proteinExistence type="predicted"/>
<dbReference type="PROSITE" id="PS51688">
    <property type="entry name" value="ICA"/>
    <property type="match status" value="1"/>
</dbReference>
<reference evidence="2" key="1">
    <citation type="submission" date="2016-10" db="EMBL/GenBank/DDBJ databases">
        <authorList>
            <person name="Varghese N."/>
        </authorList>
    </citation>
    <scope>NUCLEOTIDE SEQUENCE</scope>
</reference>
<dbReference type="EMBL" id="KY052849">
    <property type="protein sequence ID" value="ASF00678.1"/>
    <property type="molecule type" value="Genomic_DNA"/>
</dbReference>
<evidence type="ECO:0000313" key="2">
    <source>
        <dbReference type="EMBL" id="ASF00678.1"/>
    </source>
</evidence>